<gene>
    <name evidence="3" type="ORF">G7K_2679-t1</name>
</gene>
<feature type="region of interest" description="Disordered" evidence="2">
    <location>
        <begin position="684"/>
        <end position="707"/>
    </location>
</feature>
<dbReference type="GO" id="GO:0010737">
    <property type="term" value="P:protein kinase A signaling"/>
    <property type="evidence" value="ECO:0007669"/>
    <property type="project" value="TreeGrafter"/>
</dbReference>
<feature type="region of interest" description="Disordered" evidence="2">
    <location>
        <begin position="437"/>
        <end position="467"/>
    </location>
</feature>
<reference evidence="3 4" key="2">
    <citation type="journal article" date="2014" name="J. Gen. Appl. Microbiol.">
        <title>The early diverging ascomycetous budding yeast Saitoella complicata has three histone deacetylases belonging to the Clr6, Hos2, and Rpd3 lineages.</title>
        <authorList>
            <person name="Nishida H."/>
            <person name="Matsumoto T."/>
            <person name="Kondo S."/>
            <person name="Hamamoto M."/>
            <person name="Yoshikawa H."/>
        </authorList>
    </citation>
    <scope>NUCLEOTIDE SEQUENCE [LARGE SCALE GENOMIC DNA]</scope>
    <source>
        <strain evidence="3 4">NRRL Y-17804</strain>
    </source>
</reference>
<evidence type="ECO:0000256" key="2">
    <source>
        <dbReference type="SAM" id="MobiDB-lite"/>
    </source>
</evidence>
<accession>A0A0E9NFP5</accession>
<feature type="region of interest" description="Disordered" evidence="2">
    <location>
        <begin position="1"/>
        <end position="67"/>
    </location>
</feature>
<feature type="compositionally biased region" description="Low complexity" evidence="2">
    <location>
        <begin position="455"/>
        <end position="466"/>
    </location>
</feature>
<comment type="similarity">
    <text evidence="1">Belongs to the TCP11 family.</text>
</comment>
<comment type="caution">
    <text evidence="3">The sequence shown here is derived from an EMBL/GenBank/DDBJ whole genome shotgun (WGS) entry which is preliminary data.</text>
</comment>
<dbReference type="STRING" id="698492.A0A0E9NFP5"/>
<feature type="region of interest" description="Disordered" evidence="2">
    <location>
        <begin position="178"/>
        <end position="202"/>
    </location>
</feature>
<keyword evidence="4" id="KW-1185">Reference proteome</keyword>
<dbReference type="OMA" id="FHAWKTH"/>
<reference evidence="3 4" key="3">
    <citation type="journal article" date="2015" name="Genome Announc.">
        <title>Draft Genome Sequence of the Archiascomycetous Yeast Saitoella complicata.</title>
        <authorList>
            <person name="Yamauchi K."/>
            <person name="Kondo S."/>
            <person name="Hamamoto M."/>
            <person name="Takahashi Y."/>
            <person name="Ogura Y."/>
            <person name="Hayashi T."/>
            <person name="Nishida H."/>
        </authorList>
    </citation>
    <scope>NUCLEOTIDE SEQUENCE [LARGE SCALE GENOMIC DNA]</scope>
    <source>
        <strain evidence="3 4">NRRL Y-17804</strain>
    </source>
</reference>
<feature type="compositionally biased region" description="Low complexity" evidence="2">
    <location>
        <begin position="684"/>
        <end position="693"/>
    </location>
</feature>
<evidence type="ECO:0000256" key="1">
    <source>
        <dbReference type="ARBA" id="ARBA00010954"/>
    </source>
</evidence>
<protein>
    <submittedName>
        <fullName evidence="3">Uncharacterized protein</fullName>
    </submittedName>
</protein>
<reference evidence="3 4" key="1">
    <citation type="journal article" date="2011" name="J. Gen. Appl. Microbiol.">
        <title>Draft genome sequencing of the enigmatic yeast Saitoella complicata.</title>
        <authorList>
            <person name="Nishida H."/>
            <person name="Hamamoto M."/>
            <person name="Sugiyama J."/>
        </authorList>
    </citation>
    <scope>NUCLEOTIDE SEQUENCE [LARGE SCALE GENOMIC DNA]</scope>
    <source>
        <strain evidence="3 4">NRRL Y-17804</strain>
    </source>
</reference>
<dbReference type="InterPro" id="IPR008862">
    <property type="entry name" value="Tcp11"/>
</dbReference>
<dbReference type="Pfam" id="PF05794">
    <property type="entry name" value="Tcp11"/>
    <property type="match status" value="1"/>
</dbReference>
<dbReference type="EMBL" id="BACD03000015">
    <property type="protein sequence ID" value="GAO48506.1"/>
    <property type="molecule type" value="Genomic_DNA"/>
</dbReference>
<proteinExistence type="inferred from homology"/>
<evidence type="ECO:0000313" key="4">
    <source>
        <dbReference type="Proteomes" id="UP000033140"/>
    </source>
</evidence>
<dbReference type="PANTHER" id="PTHR12832:SF18">
    <property type="entry name" value="IQ CALMODULIN-BINDING MOTIF DOMAIN PROTEIN (AFU_ORTHOLOGUE AFUA_1G08920)"/>
    <property type="match status" value="1"/>
</dbReference>
<evidence type="ECO:0000313" key="3">
    <source>
        <dbReference type="EMBL" id="GAO48506.1"/>
    </source>
</evidence>
<dbReference type="PANTHER" id="PTHR12832">
    <property type="entry name" value="TESTIS-SPECIFIC PROTEIN PBS13 T-COMPLEX 11"/>
    <property type="match status" value="1"/>
</dbReference>
<name>A0A0E9NFP5_SAICN</name>
<organism evidence="3 4">
    <name type="scientific">Saitoella complicata (strain BCRC 22490 / CBS 7301 / JCM 7358 / NBRC 10748 / NRRL Y-17804)</name>
    <dbReference type="NCBI Taxonomy" id="698492"/>
    <lineage>
        <taxon>Eukaryota</taxon>
        <taxon>Fungi</taxon>
        <taxon>Dikarya</taxon>
        <taxon>Ascomycota</taxon>
        <taxon>Taphrinomycotina</taxon>
        <taxon>Taphrinomycotina incertae sedis</taxon>
        <taxon>Saitoella</taxon>
    </lineage>
</organism>
<sequence length="950" mass="106284">MDLDNIQEPASSPIRDMSDSSNFFFDLSPAKTISPRPARLQPRHRRHSISSATSHKSGGSARHVTRMSSCDEDITAVRRAAFIEGRKNRLAARAVEREEVLARARTGIEGASSKLAELQKSIAAANVAREKMLATVTSACGDQVAKAKAKAAEMREKRLEEVRMMKLALEERLANAAKRREEMRKTKRTSRPSVGSVEEKSPERKVLRREVSEVERRDAARVIQRTWRRSEKRRAAQAFFGLGVDVSAVHELPFEELVYRFQDQKVLKATIRALKATGLVGDEEPPMKQMEACRIFLSSYMILGHPEEILSGQGEREQELVRTTNILLRAFENSVRSPASSVDLLAAWPSYLVAFRSWKAHDSAILVEGMAAQYAELSQIWETVKDSEASVADEYKRSIRNNQLMLLQKIRKLAGEDTRKVVGKAIAEAKKRRKELKKAVEALPKPSPSRTRPESAGSARNSGSARQEFTVPATSIVANYGVNLSNRQLMHELLLDPNFKLEPPEKSPLEKAVETQVKRAFFDSVREGLRNGEEEDWIPGLAKDVRSRLLRLVVPDSPTAQMISGALDLTVIEQQCRTRTFDYQRFCEQVVHMMRRLCAPFRDEMVQGCLVPAAAEDRVEGFVECAKAILEVLDVLLLDHANFHLTIAAPMLLPEAVAYERKRFDEDVKAGRASLESTKKWLQAHAQEATQTAESRDPEGVQHPKSKPTLSPVFAAAMVDVVVPDSTGTLPDLPETFHLDVDRIVEYRQTAHKITVVATLILHSKNLARAGSPQQDWSQLKERLWVILKDGQTTAEHLTSEVQHYIGSASTSSSAADNLVSRVLDGSDTVFKLLRRRLRAYMEAWLTAGLARGDEPGSRSRPSQQLAAAASGMEELAGELKRLGEKVRKLGEVNRDCYGGLYDGILRDRPLSALNVSFLFKRPQFQSRRPCCQITIRSIPRVTLDSDSPW</sequence>
<dbReference type="Proteomes" id="UP000033140">
    <property type="component" value="Unassembled WGS sequence"/>
</dbReference>
<dbReference type="AlphaFoldDB" id="A0A0E9NFP5"/>